<dbReference type="InterPro" id="IPR052904">
    <property type="entry name" value="Acyl-CoA_dehydrogenase-like"/>
</dbReference>
<evidence type="ECO:0000256" key="3">
    <source>
        <dbReference type="ARBA" id="ARBA00022827"/>
    </source>
</evidence>
<organism evidence="7 8">
    <name type="scientific">Extensimonas vulgaris</name>
    <dbReference type="NCBI Taxonomy" id="1031594"/>
    <lineage>
        <taxon>Bacteria</taxon>
        <taxon>Pseudomonadati</taxon>
        <taxon>Pseudomonadota</taxon>
        <taxon>Betaproteobacteria</taxon>
        <taxon>Burkholderiales</taxon>
        <taxon>Comamonadaceae</taxon>
        <taxon>Extensimonas</taxon>
    </lineage>
</organism>
<dbReference type="Gene3D" id="6.10.250.600">
    <property type="match status" value="1"/>
</dbReference>
<name>A0A369AHE1_9BURK</name>
<evidence type="ECO:0000313" key="7">
    <source>
        <dbReference type="EMBL" id="RCX07567.1"/>
    </source>
</evidence>
<dbReference type="InterPro" id="IPR041504">
    <property type="entry name" value="AidB_N"/>
</dbReference>
<dbReference type="Gene3D" id="1.20.140.10">
    <property type="entry name" value="Butyryl-CoA Dehydrogenase, subunit A, domain 3"/>
    <property type="match status" value="1"/>
</dbReference>
<evidence type="ECO:0000256" key="1">
    <source>
        <dbReference type="ARBA" id="ARBA00009347"/>
    </source>
</evidence>
<keyword evidence="2" id="KW-0285">Flavoprotein</keyword>
<comment type="similarity">
    <text evidence="1">Belongs to the acyl-CoA dehydrogenase family.</text>
</comment>
<accession>A0A369AHE1</accession>
<dbReference type="Pfam" id="PF18158">
    <property type="entry name" value="AidB_N"/>
    <property type="match status" value="1"/>
</dbReference>
<keyword evidence="8" id="KW-1185">Reference proteome</keyword>
<dbReference type="SUPFAM" id="SSF56645">
    <property type="entry name" value="Acyl-CoA dehydrogenase NM domain-like"/>
    <property type="match status" value="1"/>
</dbReference>
<protein>
    <submittedName>
        <fullName evidence="7">Putative acyl-CoA dehydrogenase</fullName>
    </submittedName>
</protein>
<dbReference type="InterPro" id="IPR006091">
    <property type="entry name" value="Acyl-CoA_Oxase/DH_mid-dom"/>
</dbReference>
<dbReference type="Pfam" id="PF02770">
    <property type="entry name" value="Acyl-CoA_dh_M"/>
    <property type="match status" value="1"/>
</dbReference>
<dbReference type="PANTHER" id="PTHR42707">
    <property type="entry name" value="ACYL-COA DEHYDROGENASE"/>
    <property type="match status" value="1"/>
</dbReference>
<proteinExistence type="inferred from homology"/>
<dbReference type="InterPro" id="IPR036250">
    <property type="entry name" value="AcylCo_DH-like_C"/>
</dbReference>
<evidence type="ECO:0000259" key="4">
    <source>
        <dbReference type="Pfam" id="PF00441"/>
    </source>
</evidence>
<comment type="caution">
    <text evidence="7">The sequence shown here is derived from an EMBL/GenBank/DDBJ whole genome shotgun (WGS) entry which is preliminary data.</text>
</comment>
<dbReference type="InterPro" id="IPR009075">
    <property type="entry name" value="AcylCo_DH/oxidase_C"/>
</dbReference>
<feature type="domain" description="Acyl-CoA oxidase/dehydrogenase middle" evidence="5">
    <location>
        <begin position="186"/>
        <end position="283"/>
    </location>
</feature>
<dbReference type="EMBL" id="QPJU01000013">
    <property type="protein sequence ID" value="RCX07567.1"/>
    <property type="molecule type" value="Genomic_DNA"/>
</dbReference>
<feature type="domain" description="Adaptive response protein AidB N-terminal" evidence="6">
    <location>
        <begin position="16"/>
        <end position="170"/>
    </location>
</feature>
<evidence type="ECO:0000256" key="2">
    <source>
        <dbReference type="ARBA" id="ARBA00022630"/>
    </source>
</evidence>
<keyword evidence="3" id="KW-0274">FAD</keyword>
<reference evidence="7 8" key="1">
    <citation type="submission" date="2018-07" db="EMBL/GenBank/DDBJ databases">
        <title>Genomic Encyclopedia of Type Strains, Phase IV (KMG-IV): sequencing the most valuable type-strain genomes for metagenomic binning, comparative biology and taxonomic classification.</title>
        <authorList>
            <person name="Goeker M."/>
        </authorList>
    </citation>
    <scope>NUCLEOTIDE SEQUENCE [LARGE SCALE GENOMIC DNA]</scope>
    <source>
        <strain evidence="7 8">DSM 100911</strain>
    </source>
</reference>
<dbReference type="PANTHER" id="PTHR42707:SF3">
    <property type="entry name" value="ACYL-COA DEHYDROGENASE AIDB-RELATED"/>
    <property type="match status" value="1"/>
</dbReference>
<dbReference type="InterPro" id="IPR009100">
    <property type="entry name" value="AcylCoA_DH/oxidase_NM_dom_sf"/>
</dbReference>
<dbReference type="GO" id="GO:0003995">
    <property type="term" value="F:acyl-CoA dehydrogenase activity"/>
    <property type="evidence" value="ECO:0007669"/>
    <property type="project" value="TreeGrafter"/>
</dbReference>
<dbReference type="Pfam" id="PF00441">
    <property type="entry name" value="Acyl-CoA_dh_1"/>
    <property type="match status" value="1"/>
</dbReference>
<dbReference type="Proteomes" id="UP000252174">
    <property type="component" value="Unassembled WGS sequence"/>
</dbReference>
<dbReference type="RefSeq" id="WP_114484230.1">
    <property type="nucleotide sequence ID" value="NZ_QPJU01000013.1"/>
</dbReference>
<dbReference type="Gene3D" id="2.40.110.20">
    <property type="match status" value="1"/>
</dbReference>
<evidence type="ECO:0000313" key="8">
    <source>
        <dbReference type="Proteomes" id="UP000252174"/>
    </source>
</evidence>
<evidence type="ECO:0000259" key="5">
    <source>
        <dbReference type="Pfam" id="PF02770"/>
    </source>
</evidence>
<feature type="domain" description="Acyl-CoA dehydrogenase/oxidase C-terminal" evidence="4">
    <location>
        <begin position="294"/>
        <end position="448"/>
    </location>
</feature>
<evidence type="ECO:0000259" key="6">
    <source>
        <dbReference type="Pfam" id="PF18158"/>
    </source>
</evidence>
<dbReference type="SUPFAM" id="SSF47203">
    <property type="entry name" value="Acyl-CoA dehydrogenase C-terminal domain-like"/>
    <property type="match status" value="1"/>
</dbReference>
<sequence>MTTTLASPQVGVHPDNQVPELKDYNLYSSDPVLRRAVARGGAQWREAELLRQGAEYGAEATLRAAEDANRYAPELVAFAPLGQRIDQIKFHPAWHQIMAIARRNGIANLPFTDARPSAWTAYGASLFMHSQIEAGSACPTTMTKACIPVLRRNAPLYALTAPLLASLEHDARDIPLVHKRSIAVGMGMTEKQGGSDVRTNTTRAVPAGSGPWGDEYLLTGHKWFFSAPMCDGHLVLARTDAHGPSCFFVPRWRPDGSKNPIHLLRLKDKVGNRSNSGCEVEFHEAWGVRVGDEGRGIPTIIEMATYTRLDCALSSAGLLRQALVQALHYARNRHAFGRALAEQPMMTELLADLALESEAATLLAMDLAGRFGSADALDGAWRRIMTPAAKFWVCKRAVALTGEAMEVWGGNGYVETSGPMGRLFREAPVNSIWEGSGNVMCLDVLRAIARQPEDAQRLLEHLHDVAAAAAAPQLVAQVCQLRAALAQPPAELERQARRFTQRLALSAQACLMLQHASAEAAGAFISSRFDPDWGPVTGISSGTGDPAALLRAAWAG</sequence>
<gene>
    <name evidence="7" type="ORF">DFR45_11329</name>
</gene>
<dbReference type="OrthoDB" id="9771038at2"/>
<dbReference type="AlphaFoldDB" id="A0A369AHE1"/>